<keyword evidence="4" id="KW-0949">S-adenosyl-L-methionine</keyword>
<feature type="compositionally biased region" description="Polar residues" evidence="5">
    <location>
        <begin position="26"/>
        <end position="38"/>
    </location>
</feature>
<dbReference type="Gene3D" id="3.40.50.150">
    <property type="entry name" value="Vaccinia Virus protein VP39"/>
    <property type="match status" value="1"/>
</dbReference>
<dbReference type="AlphaFoldDB" id="A0A7R9WLQ2"/>
<comment type="similarity">
    <text evidence="1">Belongs to the ANT/ATPSC lysine N-methyltransferase family.</text>
</comment>
<protein>
    <recommendedName>
        <fullName evidence="7">DOT1 domain-containing protein</fullName>
    </recommendedName>
</protein>
<dbReference type="InterPro" id="IPR026170">
    <property type="entry name" value="FAM173A/B"/>
</dbReference>
<evidence type="ECO:0000256" key="4">
    <source>
        <dbReference type="ARBA" id="ARBA00022691"/>
    </source>
</evidence>
<evidence type="ECO:0008006" key="7">
    <source>
        <dbReference type="Google" id="ProtNLM"/>
    </source>
</evidence>
<evidence type="ECO:0000256" key="3">
    <source>
        <dbReference type="ARBA" id="ARBA00022679"/>
    </source>
</evidence>
<name>A0A7R9WLQ2_9STRA</name>
<dbReference type="PANTHER" id="PTHR13610">
    <property type="entry name" value="METHYLTRANSFERASE DOMAIN-CONTAINING PROTEIN"/>
    <property type="match status" value="1"/>
</dbReference>
<accession>A0A7R9WLQ2</accession>
<dbReference type="InterPro" id="IPR029063">
    <property type="entry name" value="SAM-dependent_MTases_sf"/>
</dbReference>
<reference evidence="6" key="1">
    <citation type="submission" date="2021-01" db="EMBL/GenBank/DDBJ databases">
        <authorList>
            <person name="Corre E."/>
            <person name="Pelletier E."/>
            <person name="Niang G."/>
            <person name="Scheremetjew M."/>
            <person name="Finn R."/>
            <person name="Kale V."/>
            <person name="Holt S."/>
            <person name="Cochrane G."/>
            <person name="Meng A."/>
            <person name="Brown T."/>
            <person name="Cohen L."/>
        </authorList>
    </citation>
    <scope>NUCLEOTIDE SEQUENCE</scope>
    <source>
        <strain evidence="6">CCMP3328</strain>
    </source>
</reference>
<feature type="region of interest" description="Disordered" evidence="5">
    <location>
        <begin position="161"/>
        <end position="181"/>
    </location>
</feature>
<dbReference type="EMBL" id="HBEF01001141">
    <property type="protein sequence ID" value="CAD8328624.1"/>
    <property type="molecule type" value="Transcribed_RNA"/>
</dbReference>
<dbReference type="GO" id="GO:0005739">
    <property type="term" value="C:mitochondrion"/>
    <property type="evidence" value="ECO:0007669"/>
    <property type="project" value="TreeGrafter"/>
</dbReference>
<keyword evidence="3" id="KW-0808">Transferase</keyword>
<feature type="region of interest" description="Disordered" evidence="5">
    <location>
        <begin position="1"/>
        <end position="62"/>
    </location>
</feature>
<evidence type="ECO:0000256" key="1">
    <source>
        <dbReference type="ARBA" id="ARBA00010633"/>
    </source>
</evidence>
<dbReference type="GO" id="GO:1905706">
    <property type="term" value="P:regulation of mitochondrial ATP synthesis coupled proton transport"/>
    <property type="evidence" value="ECO:0007669"/>
    <property type="project" value="TreeGrafter"/>
</dbReference>
<dbReference type="PANTHER" id="PTHR13610:SF11">
    <property type="entry name" value="METHYLTRANSFERASE DOMAIN-CONTAINING PROTEIN"/>
    <property type="match status" value="1"/>
</dbReference>
<evidence type="ECO:0000256" key="2">
    <source>
        <dbReference type="ARBA" id="ARBA00022603"/>
    </source>
</evidence>
<keyword evidence="2" id="KW-0489">Methyltransferase</keyword>
<evidence type="ECO:0000313" key="6">
    <source>
        <dbReference type="EMBL" id="CAD8328624.1"/>
    </source>
</evidence>
<organism evidence="6">
    <name type="scientific">Craspedostauros australis</name>
    <dbReference type="NCBI Taxonomy" id="1486917"/>
    <lineage>
        <taxon>Eukaryota</taxon>
        <taxon>Sar</taxon>
        <taxon>Stramenopiles</taxon>
        <taxon>Ochrophyta</taxon>
        <taxon>Bacillariophyta</taxon>
        <taxon>Bacillariophyceae</taxon>
        <taxon>Bacillariophycidae</taxon>
        <taxon>Naviculales</taxon>
        <taxon>Naviculaceae</taxon>
        <taxon>Craspedostauros</taxon>
    </lineage>
</organism>
<gene>
    <name evidence="6" type="ORF">CAUS1442_LOCUS721</name>
</gene>
<dbReference type="GO" id="GO:0032259">
    <property type="term" value="P:methylation"/>
    <property type="evidence" value="ECO:0007669"/>
    <property type="project" value="UniProtKB-KW"/>
</dbReference>
<sequence length="326" mass="36198">MGNLYGYTDYDGPNLEAAADHRRQQSSHVMPMTSSQYTQQQQQQQDRNDRYFEEEDDDENDPLRAGMWMEGDSLAPPCGSSIPLIHSILEFGKVTDDDVMYDFGAGDGRVCLEALVRKQCRHCVGVELEEDLVEKGNKMIENLPAEYKAIKSAAAVATSASTEVEPGDADRPSPQDAAQRTAPRIQLVQADLRTVLDALVKQAATVRNDEAKLDELNAKTDEAGGKGDEDKGGGVECEKLPLPTVIVLYLLPDAIAEIQAELLYLMKKDCRIIFNTWGFPSSCELKPIDVTEVHERNGASTSLFLYTPECYERLAGFEYMLKVYNS</sequence>
<evidence type="ECO:0000256" key="5">
    <source>
        <dbReference type="SAM" id="MobiDB-lite"/>
    </source>
</evidence>
<dbReference type="GO" id="GO:0016279">
    <property type="term" value="F:protein-lysine N-methyltransferase activity"/>
    <property type="evidence" value="ECO:0007669"/>
    <property type="project" value="InterPro"/>
</dbReference>
<proteinExistence type="inferred from homology"/>
<dbReference type="SUPFAM" id="SSF53335">
    <property type="entry name" value="S-adenosyl-L-methionine-dependent methyltransferases"/>
    <property type="match status" value="2"/>
</dbReference>